<sequence length="122" mass="13476">MTLMRMDAAVNHDALTQASAARALASACSQVGLHSEKVELLRLGENAIYALPSEGTAVRVARADTEDIKEKVAKELAISCWLTSQDFPALRPRDDLPQPVQAEGRLVTFWEILRAQCCELRR</sequence>
<dbReference type="RefSeq" id="WP_248862253.1">
    <property type="nucleotide sequence ID" value="NZ_CP086322.1"/>
</dbReference>
<proteinExistence type="predicted"/>
<name>A0ABY4M4W4_9ACTN</name>
<organism evidence="1 2">
    <name type="scientific">Streptomyces halobius</name>
    <dbReference type="NCBI Taxonomy" id="2879846"/>
    <lineage>
        <taxon>Bacteria</taxon>
        <taxon>Bacillati</taxon>
        <taxon>Actinomycetota</taxon>
        <taxon>Actinomycetes</taxon>
        <taxon>Kitasatosporales</taxon>
        <taxon>Streptomycetaceae</taxon>
        <taxon>Streptomyces</taxon>
    </lineage>
</organism>
<accession>A0ABY4M4W4</accession>
<dbReference type="Proteomes" id="UP000830115">
    <property type="component" value="Chromosome"/>
</dbReference>
<evidence type="ECO:0008006" key="3">
    <source>
        <dbReference type="Google" id="ProtNLM"/>
    </source>
</evidence>
<evidence type="ECO:0000313" key="2">
    <source>
        <dbReference type="Proteomes" id="UP000830115"/>
    </source>
</evidence>
<gene>
    <name evidence="1" type="ORF">K9S39_05625</name>
</gene>
<protein>
    <recommendedName>
        <fullName evidence="3">Phosphotransferase family enzyme</fullName>
    </recommendedName>
</protein>
<reference evidence="1" key="1">
    <citation type="submission" date="2021-10" db="EMBL/GenBank/DDBJ databases">
        <title>Streptomyces nigrumlapis sp.nov.,an antimicrobial producing actinobacterium isolated from Black Gobi rocks.</title>
        <authorList>
            <person name="Wen Y."/>
            <person name="Zhang W."/>
            <person name="Liu X.G."/>
        </authorList>
    </citation>
    <scope>NUCLEOTIDE SEQUENCE</scope>
    <source>
        <strain evidence="1">ST13-2-2</strain>
    </source>
</reference>
<evidence type="ECO:0000313" key="1">
    <source>
        <dbReference type="EMBL" id="UQA91426.1"/>
    </source>
</evidence>
<keyword evidence="2" id="KW-1185">Reference proteome</keyword>
<dbReference type="EMBL" id="CP086322">
    <property type="protein sequence ID" value="UQA91426.1"/>
    <property type="molecule type" value="Genomic_DNA"/>
</dbReference>